<evidence type="ECO:0000313" key="2">
    <source>
        <dbReference type="EMBL" id="CAA9525846.1"/>
    </source>
</evidence>
<feature type="region of interest" description="Disordered" evidence="1">
    <location>
        <begin position="1"/>
        <end position="50"/>
    </location>
</feature>
<dbReference type="AlphaFoldDB" id="A0A6J4TKJ3"/>
<proteinExistence type="predicted"/>
<dbReference type="EMBL" id="CADCWD010000018">
    <property type="protein sequence ID" value="CAA9525846.1"/>
    <property type="molecule type" value="Genomic_DNA"/>
</dbReference>
<protein>
    <submittedName>
        <fullName evidence="2">Uncharacterized protein</fullName>
    </submittedName>
</protein>
<evidence type="ECO:0000256" key="1">
    <source>
        <dbReference type="SAM" id="MobiDB-lite"/>
    </source>
</evidence>
<feature type="compositionally biased region" description="Basic residues" evidence="1">
    <location>
        <begin position="13"/>
        <end position="23"/>
    </location>
</feature>
<sequence>ACHPAAQAEAALRRRRRTARVRRAQAAPREPAPAAFGLATGWRRDGHPLV</sequence>
<organism evidence="2">
    <name type="scientific">uncultured Sphingosinicella sp</name>
    <dbReference type="NCBI Taxonomy" id="478748"/>
    <lineage>
        <taxon>Bacteria</taxon>
        <taxon>Pseudomonadati</taxon>
        <taxon>Pseudomonadota</taxon>
        <taxon>Alphaproteobacteria</taxon>
        <taxon>Sphingomonadales</taxon>
        <taxon>Sphingosinicellaceae</taxon>
        <taxon>Sphingosinicella</taxon>
        <taxon>environmental samples</taxon>
    </lineage>
</organism>
<name>A0A6J4TKJ3_9SPHN</name>
<feature type="compositionally biased region" description="Low complexity" evidence="1">
    <location>
        <begin position="24"/>
        <end position="35"/>
    </location>
</feature>
<gene>
    <name evidence="2" type="ORF">AVDCRST_MAG23-464</name>
</gene>
<feature type="non-terminal residue" evidence="2">
    <location>
        <position position="1"/>
    </location>
</feature>
<reference evidence="2" key="1">
    <citation type="submission" date="2020-02" db="EMBL/GenBank/DDBJ databases">
        <authorList>
            <person name="Meier V. D."/>
        </authorList>
    </citation>
    <scope>NUCLEOTIDE SEQUENCE</scope>
    <source>
        <strain evidence="2">AVDCRST_MAG23</strain>
    </source>
</reference>
<feature type="compositionally biased region" description="Low complexity" evidence="1">
    <location>
        <begin position="1"/>
        <end position="10"/>
    </location>
</feature>
<feature type="non-terminal residue" evidence="2">
    <location>
        <position position="50"/>
    </location>
</feature>
<accession>A0A6J4TKJ3</accession>